<name>A0A839IY78_9GAMM</name>
<reference evidence="2 3" key="1">
    <citation type="submission" date="2020-08" db="EMBL/GenBank/DDBJ databases">
        <title>Oceanospirillum sp. nov. isolated from marine sediment.</title>
        <authorList>
            <person name="Ji X."/>
        </authorList>
    </citation>
    <scope>NUCLEOTIDE SEQUENCE [LARGE SCALE GENOMIC DNA]</scope>
    <source>
        <strain evidence="2 3">D5</strain>
    </source>
</reference>
<dbReference type="AlphaFoldDB" id="A0A839IY78"/>
<gene>
    <name evidence="2" type="ORF">H4O21_25290</name>
</gene>
<evidence type="ECO:0000256" key="1">
    <source>
        <dbReference type="SAM" id="MobiDB-lite"/>
    </source>
</evidence>
<keyword evidence="3" id="KW-1185">Reference proteome</keyword>
<comment type="caution">
    <text evidence="2">The sequence shown here is derived from an EMBL/GenBank/DDBJ whole genome shotgun (WGS) entry which is preliminary data.</text>
</comment>
<organism evidence="2 3">
    <name type="scientific">Oceanospirillum sediminis</name>
    <dbReference type="NCBI Taxonomy" id="2760088"/>
    <lineage>
        <taxon>Bacteria</taxon>
        <taxon>Pseudomonadati</taxon>
        <taxon>Pseudomonadota</taxon>
        <taxon>Gammaproteobacteria</taxon>
        <taxon>Oceanospirillales</taxon>
        <taxon>Oceanospirillaceae</taxon>
        <taxon>Oceanospirillum</taxon>
    </lineage>
</organism>
<evidence type="ECO:0000313" key="2">
    <source>
        <dbReference type="EMBL" id="MBB1489921.1"/>
    </source>
</evidence>
<accession>A0A839IY78</accession>
<dbReference type="RefSeq" id="WP_182812796.1">
    <property type="nucleotide sequence ID" value="NZ_JACJFM010000372.1"/>
</dbReference>
<evidence type="ECO:0000313" key="3">
    <source>
        <dbReference type="Proteomes" id="UP000565262"/>
    </source>
</evidence>
<feature type="compositionally biased region" description="Polar residues" evidence="1">
    <location>
        <begin position="11"/>
        <end position="20"/>
    </location>
</feature>
<protein>
    <submittedName>
        <fullName evidence="2">Uncharacterized protein</fullName>
    </submittedName>
</protein>
<proteinExistence type="predicted"/>
<dbReference type="EMBL" id="JACJFM010000372">
    <property type="protein sequence ID" value="MBB1489921.1"/>
    <property type="molecule type" value="Genomic_DNA"/>
</dbReference>
<feature type="compositionally biased region" description="Polar residues" evidence="1">
    <location>
        <begin position="47"/>
        <end position="65"/>
    </location>
</feature>
<dbReference type="Proteomes" id="UP000565262">
    <property type="component" value="Unassembled WGS sequence"/>
</dbReference>
<feature type="region of interest" description="Disordered" evidence="1">
    <location>
        <begin position="1"/>
        <end position="71"/>
    </location>
</feature>
<sequence>MANLSDKNSEQKTVQNNTNEDALLFDESTILSRKEEDKDEEEIFDNSGVSGNAEDSGNENIQTLIRVNRQR</sequence>